<dbReference type="EMBL" id="AATQ01000001">
    <property type="protein sequence ID" value="EAU48484.1"/>
    <property type="molecule type" value="Genomic_DNA"/>
</dbReference>
<proteinExistence type="predicted"/>
<organism evidence="1 2">
    <name type="scientific">Salipiger bermudensis (strain DSM 26914 / JCM 13377 / KCTC 12554 / HTCC2601)</name>
    <name type="common">Pelagibaca bermudensis</name>
    <dbReference type="NCBI Taxonomy" id="314265"/>
    <lineage>
        <taxon>Bacteria</taxon>
        <taxon>Pseudomonadati</taxon>
        <taxon>Pseudomonadota</taxon>
        <taxon>Alphaproteobacteria</taxon>
        <taxon>Rhodobacterales</taxon>
        <taxon>Roseobacteraceae</taxon>
        <taxon>Salipiger</taxon>
    </lineage>
</organism>
<comment type="caution">
    <text evidence="1">The sequence shown here is derived from an EMBL/GenBank/DDBJ whole genome shotgun (WGS) entry which is preliminary data.</text>
</comment>
<dbReference type="AlphaFoldDB" id="Q0FWR8"/>
<name>Q0FWR8_SALBH</name>
<accession>Q0FWR8</accession>
<protein>
    <submittedName>
        <fullName evidence="1">Uncharacterized protein</fullName>
    </submittedName>
</protein>
<keyword evidence="2" id="KW-1185">Reference proteome</keyword>
<dbReference type="Proteomes" id="UP000006230">
    <property type="component" value="Unassembled WGS sequence"/>
</dbReference>
<dbReference type="HOGENOM" id="CLU_3390695_0_0_5"/>
<reference evidence="1 2" key="1">
    <citation type="journal article" date="2010" name="J. Bacteriol.">
        <title>Genome sequences of Pelagibaca bermudensis HTCC2601T and Maritimibacter alkaliphilus HTCC2654T, the type strains of two marine Roseobacter genera.</title>
        <authorList>
            <person name="Thrash J.C."/>
            <person name="Cho J.C."/>
            <person name="Ferriera S."/>
            <person name="Johnson J."/>
            <person name="Vergin K.L."/>
            <person name="Giovannoni S.J."/>
        </authorList>
    </citation>
    <scope>NUCLEOTIDE SEQUENCE [LARGE SCALE GENOMIC DNA]</scope>
    <source>
        <strain evidence="2">DSM 26914 / JCM 13377 / KCTC 12554 / HTCC2601</strain>
    </source>
</reference>
<sequence length="32" mass="3609">MPSASRRRRCGPSAPTVPRFWLAACCQTSCRR</sequence>
<gene>
    <name evidence="1" type="ORF">R2601_02888</name>
</gene>
<evidence type="ECO:0000313" key="2">
    <source>
        <dbReference type="Proteomes" id="UP000006230"/>
    </source>
</evidence>
<evidence type="ECO:0000313" key="1">
    <source>
        <dbReference type="EMBL" id="EAU48484.1"/>
    </source>
</evidence>